<dbReference type="InterPro" id="IPR027417">
    <property type="entry name" value="P-loop_NTPase"/>
</dbReference>
<dbReference type="Proteomes" id="UP000183487">
    <property type="component" value="Unassembled WGS sequence"/>
</dbReference>
<feature type="domain" description="Terminase large subunit-like endonuclease" evidence="2">
    <location>
        <begin position="270"/>
        <end position="549"/>
    </location>
</feature>
<dbReference type="InterPro" id="IPR005021">
    <property type="entry name" value="Terminase_largesu-like"/>
</dbReference>
<feature type="domain" description="Terminase large subunit-like ATPase" evidence="1">
    <location>
        <begin position="62"/>
        <end position="219"/>
    </location>
</feature>
<sequence length="571" mass="62199">MEWSTACPDWPERLRSGRSIIPPPIFPEQAEIALNVFKQLKIVDAPGSPTFGESCAQWVFDLVASIFGAYDPDSGRRLITEWFVCIPKKNSKSTLAAGIMMTAMILNWRQSAEYAILAPTIEVANNSFAPSRDMVKHEEDLDELFQVQTHIKTITHRVSGAALKVVAADANTVSGKKSVGTLIDELWLFGKQPNAEDMLREATGGLASRPEGFIIYLTTQSNDPPAGVFLQKLRYARDVRDGKIVDSCFVPVIFEHPPEMVKRKEHLKVENLAMVNPNFGFSVDQAYLEREFRKAQETGEESFRGFLAKHANVEIGLALRSDRWAGAEFWEAAAQVPGVTLDQLIDRCEVIDVGIDGGGLDDLLGLAVVGREKGTRNWLAWTHAWAHPSVFERRKEIADTLRDFEREGDLTVVEQIGDDVEDVAQIVATIHQAGLLDKVGADPAGIGGVLDALGAAGVPEDRVIGISQGWKLSGAIKTTERRVAAASGRRADDGGEKPDGTLIHGGQRMMAWAVGNARVVPVGNAVNITKQASGTGKIDPLMAIFDAVSLMALNPPAQGPSVYESRGIRFL</sequence>
<gene>
    <name evidence="3" type="ORF">SAMN05443245_3428</name>
</gene>
<evidence type="ECO:0000259" key="1">
    <source>
        <dbReference type="Pfam" id="PF03354"/>
    </source>
</evidence>
<dbReference type="PANTHER" id="PTHR41287">
    <property type="match status" value="1"/>
</dbReference>
<evidence type="ECO:0000313" key="4">
    <source>
        <dbReference type="Proteomes" id="UP000183487"/>
    </source>
</evidence>
<dbReference type="PANTHER" id="PTHR41287:SF1">
    <property type="entry name" value="PROTEIN YMFN"/>
    <property type="match status" value="1"/>
</dbReference>
<name>A0A1H1H1L2_9BURK</name>
<dbReference type="OrthoDB" id="9760250at2"/>
<organism evidence="3 4">
    <name type="scientific">Paraburkholderia fungorum</name>
    <dbReference type="NCBI Taxonomy" id="134537"/>
    <lineage>
        <taxon>Bacteria</taxon>
        <taxon>Pseudomonadati</taxon>
        <taxon>Pseudomonadota</taxon>
        <taxon>Betaproteobacteria</taxon>
        <taxon>Burkholderiales</taxon>
        <taxon>Burkholderiaceae</taxon>
        <taxon>Paraburkholderia</taxon>
    </lineage>
</organism>
<accession>A0A1H1H1L2</accession>
<dbReference type="InterPro" id="IPR046462">
    <property type="entry name" value="TerL_nuclease"/>
</dbReference>
<reference evidence="4" key="1">
    <citation type="submission" date="2016-10" db="EMBL/GenBank/DDBJ databases">
        <authorList>
            <person name="Varghese N."/>
        </authorList>
    </citation>
    <scope>NUCLEOTIDE SEQUENCE [LARGE SCALE GENOMIC DNA]</scope>
    <source>
        <strain evidence="4">GAS106B</strain>
    </source>
</reference>
<dbReference type="EMBL" id="FNKP01000002">
    <property type="protein sequence ID" value="SDR18968.1"/>
    <property type="molecule type" value="Genomic_DNA"/>
</dbReference>
<proteinExistence type="predicted"/>
<dbReference type="RefSeq" id="WP_074766867.1">
    <property type="nucleotide sequence ID" value="NZ_FNKP01000002.1"/>
</dbReference>
<evidence type="ECO:0000259" key="2">
    <source>
        <dbReference type="Pfam" id="PF20441"/>
    </source>
</evidence>
<evidence type="ECO:0000313" key="3">
    <source>
        <dbReference type="EMBL" id="SDR18968.1"/>
    </source>
</evidence>
<dbReference type="Pfam" id="PF03354">
    <property type="entry name" value="TerL_ATPase"/>
    <property type="match status" value="1"/>
</dbReference>
<dbReference type="GO" id="GO:0004519">
    <property type="term" value="F:endonuclease activity"/>
    <property type="evidence" value="ECO:0007669"/>
    <property type="project" value="InterPro"/>
</dbReference>
<keyword evidence="4" id="KW-1185">Reference proteome</keyword>
<dbReference type="Pfam" id="PF20441">
    <property type="entry name" value="TerL_nuclease"/>
    <property type="match status" value="1"/>
</dbReference>
<protein>
    <submittedName>
        <fullName evidence="3">Phage terminase-like protein, large subunit, contains N-terminal HTH domain</fullName>
    </submittedName>
</protein>
<dbReference type="Gene3D" id="3.40.50.300">
    <property type="entry name" value="P-loop containing nucleotide triphosphate hydrolases"/>
    <property type="match status" value="1"/>
</dbReference>
<dbReference type="AlphaFoldDB" id="A0A1H1H1L2"/>
<dbReference type="InterPro" id="IPR046461">
    <property type="entry name" value="TerL_ATPase"/>
</dbReference>